<dbReference type="Proteomes" id="UP000663874">
    <property type="component" value="Unassembled WGS sequence"/>
</dbReference>
<accession>A0A818SZ16</accession>
<reference evidence="1" key="1">
    <citation type="submission" date="2021-02" db="EMBL/GenBank/DDBJ databases">
        <authorList>
            <person name="Nowell W R."/>
        </authorList>
    </citation>
    <scope>NUCLEOTIDE SEQUENCE</scope>
</reference>
<dbReference type="EMBL" id="CAJOBE010000672">
    <property type="protein sequence ID" value="CAF3672634.1"/>
    <property type="molecule type" value="Genomic_DNA"/>
</dbReference>
<proteinExistence type="predicted"/>
<name>A0A818SZ16_9BILA</name>
<sequence>MEILIGYHHLIMKIMMIMDIIHFYKSIDVTLIGRKTYQQILTFPANEFVEFINQLKSQSGLIDEMIMTIISIVLGKGIHLFGQQSIEQQFKYSDIKTFSTGCIQIKNKVFVGMPLIDRLRKCTTTTTISSAMNVEGYSKSAKFDNNGGYGSSIASKKRWYE</sequence>
<dbReference type="InterPro" id="IPR024072">
    <property type="entry name" value="DHFR-like_dom_sf"/>
</dbReference>
<dbReference type="SUPFAM" id="SSF53597">
    <property type="entry name" value="Dihydrofolate reductase-like"/>
    <property type="match status" value="1"/>
</dbReference>
<comment type="caution">
    <text evidence="1">The sequence shown here is derived from an EMBL/GenBank/DDBJ whole genome shotgun (WGS) entry which is preliminary data.</text>
</comment>
<protein>
    <submittedName>
        <fullName evidence="1">Uncharacterized protein</fullName>
    </submittedName>
</protein>
<dbReference type="Gene3D" id="3.40.430.10">
    <property type="entry name" value="Dihydrofolate Reductase, subunit A"/>
    <property type="match status" value="1"/>
</dbReference>
<gene>
    <name evidence="1" type="ORF">FNK824_LOCUS7299</name>
</gene>
<dbReference type="AlphaFoldDB" id="A0A818SZ16"/>
<evidence type="ECO:0000313" key="1">
    <source>
        <dbReference type="EMBL" id="CAF3672634.1"/>
    </source>
</evidence>
<evidence type="ECO:0000313" key="2">
    <source>
        <dbReference type="Proteomes" id="UP000663874"/>
    </source>
</evidence>
<organism evidence="1 2">
    <name type="scientific">Rotaria sordida</name>
    <dbReference type="NCBI Taxonomy" id="392033"/>
    <lineage>
        <taxon>Eukaryota</taxon>
        <taxon>Metazoa</taxon>
        <taxon>Spiralia</taxon>
        <taxon>Gnathifera</taxon>
        <taxon>Rotifera</taxon>
        <taxon>Eurotatoria</taxon>
        <taxon>Bdelloidea</taxon>
        <taxon>Philodinida</taxon>
        <taxon>Philodinidae</taxon>
        <taxon>Rotaria</taxon>
    </lineage>
</organism>